<accession>A0A1G8EI40</accession>
<dbReference type="GO" id="GO:0003677">
    <property type="term" value="F:DNA binding"/>
    <property type="evidence" value="ECO:0007669"/>
    <property type="project" value="InterPro"/>
</dbReference>
<dbReference type="SMART" id="SM00530">
    <property type="entry name" value="HTH_XRE"/>
    <property type="match status" value="1"/>
</dbReference>
<organism evidence="2 3">
    <name type="scientific">Sinosporangium album</name>
    <dbReference type="NCBI Taxonomy" id="504805"/>
    <lineage>
        <taxon>Bacteria</taxon>
        <taxon>Bacillati</taxon>
        <taxon>Actinomycetota</taxon>
        <taxon>Actinomycetes</taxon>
        <taxon>Streptosporangiales</taxon>
        <taxon>Streptosporangiaceae</taxon>
        <taxon>Sinosporangium</taxon>
    </lineage>
</organism>
<dbReference type="Pfam" id="PF01381">
    <property type="entry name" value="HTH_3"/>
    <property type="match status" value="1"/>
</dbReference>
<dbReference type="Proteomes" id="UP000198923">
    <property type="component" value="Unassembled WGS sequence"/>
</dbReference>
<proteinExistence type="predicted"/>
<dbReference type="CDD" id="cd00093">
    <property type="entry name" value="HTH_XRE"/>
    <property type="match status" value="1"/>
</dbReference>
<dbReference type="PROSITE" id="PS50943">
    <property type="entry name" value="HTH_CROC1"/>
    <property type="match status" value="1"/>
</dbReference>
<dbReference type="InterPro" id="IPR001387">
    <property type="entry name" value="Cro/C1-type_HTH"/>
</dbReference>
<gene>
    <name evidence="2" type="ORF">SAMN05421505_120112</name>
</gene>
<dbReference type="STRING" id="504805.SAMN05421505_120112"/>
<dbReference type="EMBL" id="FNCN01000020">
    <property type="protein sequence ID" value="SDH69578.1"/>
    <property type="molecule type" value="Genomic_DNA"/>
</dbReference>
<dbReference type="RefSeq" id="WP_176955567.1">
    <property type="nucleotide sequence ID" value="NZ_FNCN01000020.1"/>
</dbReference>
<dbReference type="InterPro" id="IPR010982">
    <property type="entry name" value="Lambda_DNA-bd_dom_sf"/>
</dbReference>
<reference evidence="2 3" key="1">
    <citation type="submission" date="2016-10" db="EMBL/GenBank/DDBJ databases">
        <authorList>
            <person name="de Groot N.N."/>
        </authorList>
    </citation>
    <scope>NUCLEOTIDE SEQUENCE [LARGE SCALE GENOMIC DNA]</scope>
    <source>
        <strain evidence="2 3">CPCC 201354</strain>
    </source>
</reference>
<evidence type="ECO:0000313" key="3">
    <source>
        <dbReference type="Proteomes" id="UP000198923"/>
    </source>
</evidence>
<evidence type="ECO:0000313" key="2">
    <source>
        <dbReference type="EMBL" id="SDH69578.1"/>
    </source>
</evidence>
<name>A0A1G8EI40_9ACTN</name>
<evidence type="ECO:0000259" key="1">
    <source>
        <dbReference type="PROSITE" id="PS50943"/>
    </source>
</evidence>
<dbReference type="SUPFAM" id="SSF47413">
    <property type="entry name" value="lambda repressor-like DNA-binding domains"/>
    <property type="match status" value="1"/>
</dbReference>
<protein>
    <submittedName>
        <fullName evidence="2">Helix-turn-helix</fullName>
    </submittedName>
</protein>
<dbReference type="Gene3D" id="1.10.260.40">
    <property type="entry name" value="lambda repressor-like DNA-binding domains"/>
    <property type="match status" value="1"/>
</dbReference>
<feature type="domain" description="HTH cro/C1-type" evidence="1">
    <location>
        <begin position="12"/>
        <end position="52"/>
    </location>
</feature>
<dbReference type="AlphaFoldDB" id="A0A1G8EI40"/>
<keyword evidence="3" id="KW-1185">Reference proteome</keyword>
<sequence>MTTLRDALRAELRAALARAGITQAAAARRLGISPKHLSQMLTGKAGVNLDIATLCGRELAIRSRRARRSK</sequence>